<dbReference type="Pfam" id="PF04672">
    <property type="entry name" value="Methyltransf_19"/>
    <property type="match status" value="1"/>
</dbReference>
<dbReference type="InterPro" id="IPR006764">
    <property type="entry name" value="SAM_dep_MeTrfase_SAV2177_type"/>
</dbReference>
<evidence type="ECO:0008006" key="3">
    <source>
        <dbReference type="Google" id="ProtNLM"/>
    </source>
</evidence>
<organism evidence="1 2">
    <name type="scientific">Lentzea tibetensis</name>
    <dbReference type="NCBI Taxonomy" id="2591470"/>
    <lineage>
        <taxon>Bacteria</taxon>
        <taxon>Bacillati</taxon>
        <taxon>Actinomycetota</taxon>
        <taxon>Actinomycetes</taxon>
        <taxon>Pseudonocardiales</taxon>
        <taxon>Pseudonocardiaceae</taxon>
        <taxon>Lentzea</taxon>
    </lineage>
</organism>
<dbReference type="Proteomes" id="UP000316639">
    <property type="component" value="Unassembled WGS sequence"/>
</dbReference>
<comment type="caution">
    <text evidence="1">The sequence shown here is derived from an EMBL/GenBank/DDBJ whole genome shotgun (WGS) entry which is preliminary data.</text>
</comment>
<proteinExistence type="predicted"/>
<dbReference type="AlphaFoldDB" id="A0A563EZP5"/>
<protein>
    <recommendedName>
        <fullName evidence="3">S-adenosyl methyltransferase</fullName>
    </recommendedName>
</protein>
<name>A0A563EZP5_9PSEU</name>
<keyword evidence="2" id="KW-1185">Reference proteome</keyword>
<dbReference type="InterPro" id="IPR029063">
    <property type="entry name" value="SAM-dependent_MTases_sf"/>
</dbReference>
<gene>
    <name evidence="1" type="ORF">FKR81_04305</name>
</gene>
<dbReference type="OrthoDB" id="3698722at2"/>
<dbReference type="EMBL" id="VOBR01000003">
    <property type="protein sequence ID" value="TWP53200.1"/>
    <property type="molecule type" value="Genomic_DNA"/>
</dbReference>
<dbReference type="RefSeq" id="WP_146349611.1">
    <property type="nucleotide sequence ID" value="NZ_VOBR01000003.1"/>
</dbReference>
<evidence type="ECO:0000313" key="2">
    <source>
        <dbReference type="Proteomes" id="UP000316639"/>
    </source>
</evidence>
<accession>A0A563EZP5</accession>
<dbReference type="CDD" id="cd02440">
    <property type="entry name" value="AdoMet_MTases"/>
    <property type="match status" value="1"/>
</dbReference>
<reference evidence="1 2" key="1">
    <citation type="submission" date="2019-07" db="EMBL/GenBank/DDBJ databases">
        <title>Lentzea xizangensis sp. nov., isolated from Qinghai-Tibetan Plateau Soils.</title>
        <authorList>
            <person name="Huang J."/>
        </authorList>
    </citation>
    <scope>NUCLEOTIDE SEQUENCE [LARGE SCALE GENOMIC DNA]</scope>
    <source>
        <strain evidence="1 2">FXJ1.1311</strain>
    </source>
</reference>
<dbReference type="Gene3D" id="3.40.50.150">
    <property type="entry name" value="Vaccinia Virus protein VP39"/>
    <property type="match status" value="1"/>
</dbReference>
<sequence length="272" mass="29537">MRCAVQDRPKRVTTNGDAERPNVARLYDYFLGGAHNFAVDRKLAEESGQDFPVAEMIRGVRSFLRRVVKVCVDQGVRQFLDLGSGIPTAGNVHEIALQLDPTCRVVYVDFDPVAVAHARTMLRDNLSATIVEADLRDAEKVVNAPETCSLIDFSQPVAVFMIGVLPYLLEPGEPGDVIAAYRELIAPGSLIALTHLTKDVEPELVDKLITLAALTETPIMPRSKKDIEEFVDGLELLDPGLVLAAQWRADGEVPGASAAADATSYGTVAEIR</sequence>
<dbReference type="SUPFAM" id="SSF53335">
    <property type="entry name" value="S-adenosyl-L-methionine-dependent methyltransferases"/>
    <property type="match status" value="1"/>
</dbReference>
<dbReference type="PIRSF" id="PIRSF017393">
    <property type="entry name" value="MTase_SAV2177"/>
    <property type="match status" value="1"/>
</dbReference>
<evidence type="ECO:0000313" key="1">
    <source>
        <dbReference type="EMBL" id="TWP53200.1"/>
    </source>
</evidence>